<accession>A0A917AT93</accession>
<dbReference type="Gene3D" id="1.20.1500.10">
    <property type="entry name" value="YheA/YmcA-like"/>
    <property type="match status" value="1"/>
</dbReference>
<reference evidence="2" key="2">
    <citation type="submission" date="2020-09" db="EMBL/GenBank/DDBJ databases">
        <authorList>
            <person name="Sun Q."/>
            <person name="Zhou Y."/>
        </authorList>
    </citation>
    <scope>NUCLEOTIDE SEQUENCE</scope>
    <source>
        <strain evidence="2">CGMCC 1.12698</strain>
    </source>
</reference>
<evidence type="ECO:0000313" key="2">
    <source>
        <dbReference type="EMBL" id="GGE72965.1"/>
    </source>
</evidence>
<reference evidence="2" key="1">
    <citation type="journal article" date="2014" name="Int. J. Syst. Evol. Microbiol.">
        <title>Complete genome sequence of Corynebacterium casei LMG S-19264T (=DSM 44701T), isolated from a smear-ripened cheese.</title>
        <authorList>
            <consortium name="US DOE Joint Genome Institute (JGI-PGF)"/>
            <person name="Walter F."/>
            <person name="Albersmeier A."/>
            <person name="Kalinowski J."/>
            <person name="Ruckert C."/>
        </authorList>
    </citation>
    <scope>NUCLEOTIDE SEQUENCE</scope>
    <source>
        <strain evidence="2">CGMCC 1.12698</strain>
    </source>
</reference>
<comment type="similarity">
    <text evidence="1">Belongs to the UPF0342 family.</text>
</comment>
<dbReference type="HAMAP" id="MF_01526">
    <property type="entry name" value="UPF0342"/>
    <property type="match status" value="1"/>
</dbReference>
<name>A0A917AT93_9BACI</name>
<dbReference type="InterPro" id="IPR010368">
    <property type="entry name" value="Com_YlbF"/>
</dbReference>
<comment type="caution">
    <text evidence="2">The sequence shown here is derived from an EMBL/GenBank/DDBJ whole genome shotgun (WGS) entry which is preliminary data.</text>
</comment>
<dbReference type="RefSeq" id="WP_188388531.1">
    <property type="nucleotide sequence ID" value="NZ_BMFK01000001.1"/>
</dbReference>
<proteinExistence type="inferred from homology"/>
<dbReference type="Proteomes" id="UP000605259">
    <property type="component" value="Unassembled WGS sequence"/>
</dbReference>
<dbReference type="SUPFAM" id="SSF158622">
    <property type="entry name" value="YheA/YmcA-like"/>
    <property type="match status" value="1"/>
</dbReference>
<evidence type="ECO:0000313" key="3">
    <source>
        <dbReference type="Proteomes" id="UP000605259"/>
    </source>
</evidence>
<gene>
    <name evidence="2" type="ORF">GCM10007140_23590</name>
</gene>
<protein>
    <recommendedName>
        <fullName evidence="1">UPF0342 protein GCM10007140_23590</fullName>
    </recommendedName>
</protein>
<dbReference type="EMBL" id="BMFK01000001">
    <property type="protein sequence ID" value="GGE72965.1"/>
    <property type="molecule type" value="Genomic_DNA"/>
</dbReference>
<dbReference type="Pfam" id="PF06133">
    <property type="entry name" value="Com_YlbF"/>
    <property type="match status" value="1"/>
</dbReference>
<evidence type="ECO:0000256" key="1">
    <source>
        <dbReference type="HAMAP-Rule" id="MF_01526"/>
    </source>
</evidence>
<organism evidence="2 3">
    <name type="scientific">Priestia taiwanensis</name>
    <dbReference type="NCBI Taxonomy" id="1347902"/>
    <lineage>
        <taxon>Bacteria</taxon>
        <taxon>Bacillati</taxon>
        <taxon>Bacillota</taxon>
        <taxon>Bacilli</taxon>
        <taxon>Bacillales</taxon>
        <taxon>Bacillaceae</taxon>
        <taxon>Priestia</taxon>
    </lineage>
</organism>
<keyword evidence="3" id="KW-1185">Reference proteome</keyword>
<dbReference type="AlphaFoldDB" id="A0A917AT93"/>
<sequence length="116" mass="13625">MATNIHDIAYTLQHALKENEDFIALQEQYEKVFANEETKVLFEEFRNMQMELQQKMMQGEQLSEEDNEKAQAIVTRVQQDVNISALMQAEQRVNMLVMDLNKIIMQPLETLYGVQK</sequence>
<dbReference type="InterPro" id="IPR023378">
    <property type="entry name" value="YheA/YmcA-like_dom_sf"/>
</dbReference>